<keyword evidence="2" id="KW-0645">Protease</keyword>
<evidence type="ECO:0000256" key="6">
    <source>
        <dbReference type="ARBA" id="ARBA00022833"/>
    </source>
</evidence>
<evidence type="ECO:0000256" key="4">
    <source>
        <dbReference type="ARBA" id="ARBA00022729"/>
    </source>
</evidence>
<evidence type="ECO:0000256" key="7">
    <source>
        <dbReference type="ARBA" id="ARBA00023049"/>
    </source>
</evidence>
<evidence type="ECO:0000256" key="10">
    <source>
        <dbReference type="SAM" id="SignalP"/>
    </source>
</evidence>
<sequence>MLFTTVIFLSLSAITSLAGPVKQLDHSIGCFTPTLTNARHARRAESLKPEELPQVGPRVKVHWHVIMRDKTATGGDIKDSLIASQMEILNSDFAPTGLSFELVNTTRTLNPEWFSVANNDPLEAWMKYDMVPASTYKPSELHIYTLDSPAKASWARVYAQKKPEHAWDGVVLMIDALPGPKSSGHHLTHEVGHWSGLYHPFERAKGEAPCSKDPTAGDGVADTPPQLAASHQCDRPAHSCGPENLPDATDNYMNYVPDECRKRFTPGQIDRMHRVLREARGIKVDSPVGVKAKSVPVTDGKTQTKTKTGGSDHVGGTGTSADSRAKPIQVTDDETHAKTGGNGLTSPQGEQQQWEALQYWEARRQWEQRQWEAQQRQDAQQRYEALHQART</sequence>
<feature type="region of interest" description="Disordered" evidence="9">
    <location>
        <begin position="293"/>
        <end position="328"/>
    </location>
</feature>
<keyword evidence="8" id="KW-1015">Disulfide bond</keyword>
<keyword evidence="4 10" id="KW-0732">Signal</keyword>
<keyword evidence="13" id="KW-1185">Reference proteome</keyword>
<evidence type="ECO:0000256" key="5">
    <source>
        <dbReference type="ARBA" id="ARBA00022801"/>
    </source>
</evidence>
<dbReference type="Proteomes" id="UP001556367">
    <property type="component" value="Unassembled WGS sequence"/>
</dbReference>
<keyword evidence="7" id="KW-0482">Metalloprotease</keyword>
<comment type="caution">
    <text evidence="12">The sequence shown here is derived from an EMBL/GenBank/DDBJ whole genome shotgun (WGS) entry which is preliminary data.</text>
</comment>
<comment type="similarity">
    <text evidence="1">Belongs to the peptidase M43B family.</text>
</comment>
<evidence type="ECO:0000313" key="12">
    <source>
        <dbReference type="EMBL" id="KAL0958676.1"/>
    </source>
</evidence>
<evidence type="ECO:0000256" key="2">
    <source>
        <dbReference type="ARBA" id="ARBA00022670"/>
    </source>
</evidence>
<dbReference type="PANTHER" id="PTHR47466:SF1">
    <property type="entry name" value="METALLOPROTEASE MEP1 (AFU_ORTHOLOGUE AFUA_1G07730)-RELATED"/>
    <property type="match status" value="1"/>
</dbReference>
<dbReference type="InterPro" id="IPR008754">
    <property type="entry name" value="Peptidase_M43"/>
</dbReference>
<feature type="region of interest" description="Disordered" evidence="9">
    <location>
        <begin position="205"/>
        <end position="235"/>
    </location>
</feature>
<feature type="chain" id="PRO_5045988147" description="Peptidase M43 pregnancy-associated plasma-A domain-containing protein" evidence="10">
    <location>
        <begin position="19"/>
        <end position="391"/>
    </location>
</feature>
<organism evidence="12 13">
    <name type="scientific">Hohenbuehelia grisea</name>
    <dbReference type="NCBI Taxonomy" id="104357"/>
    <lineage>
        <taxon>Eukaryota</taxon>
        <taxon>Fungi</taxon>
        <taxon>Dikarya</taxon>
        <taxon>Basidiomycota</taxon>
        <taxon>Agaricomycotina</taxon>
        <taxon>Agaricomycetes</taxon>
        <taxon>Agaricomycetidae</taxon>
        <taxon>Agaricales</taxon>
        <taxon>Pleurotineae</taxon>
        <taxon>Pleurotaceae</taxon>
        <taxon>Hohenbuehelia</taxon>
    </lineage>
</organism>
<evidence type="ECO:0000256" key="8">
    <source>
        <dbReference type="ARBA" id="ARBA00023157"/>
    </source>
</evidence>
<evidence type="ECO:0000313" key="13">
    <source>
        <dbReference type="Proteomes" id="UP001556367"/>
    </source>
</evidence>
<reference evidence="13" key="1">
    <citation type="submission" date="2024-06" db="EMBL/GenBank/DDBJ databases">
        <title>Multi-omics analyses provide insights into the biosynthesis of the anticancer antibiotic pleurotin in Hohenbuehelia grisea.</title>
        <authorList>
            <person name="Weaver J.A."/>
            <person name="Alberti F."/>
        </authorList>
    </citation>
    <scope>NUCLEOTIDE SEQUENCE [LARGE SCALE GENOMIC DNA]</scope>
    <source>
        <strain evidence="13">T-177</strain>
    </source>
</reference>
<dbReference type="Gene3D" id="3.40.390.10">
    <property type="entry name" value="Collagenase (Catalytic Domain)"/>
    <property type="match status" value="1"/>
</dbReference>
<proteinExistence type="inferred from homology"/>
<protein>
    <recommendedName>
        <fullName evidence="11">Peptidase M43 pregnancy-associated plasma-A domain-containing protein</fullName>
    </recommendedName>
</protein>
<evidence type="ECO:0000259" key="11">
    <source>
        <dbReference type="Pfam" id="PF05572"/>
    </source>
</evidence>
<keyword evidence="6" id="KW-0862">Zinc</keyword>
<evidence type="ECO:0000256" key="3">
    <source>
        <dbReference type="ARBA" id="ARBA00022723"/>
    </source>
</evidence>
<feature type="signal peptide" evidence="10">
    <location>
        <begin position="1"/>
        <end position="18"/>
    </location>
</feature>
<name>A0ABR3JU79_9AGAR</name>
<keyword evidence="5" id="KW-0378">Hydrolase</keyword>
<evidence type="ECO:0000256" key="1">
    <source>
        <dbReference type="ARBA" id="ARBA00008721"/>
    </source>
</evidence>
<evidence type="ECO:0000256" key="9">
    <source>
        <dbReference type="SAM" id="MobiDB-lite"/>
    </source>
</evidence>
<dbReference type="EMBL" id="JASNQZ010000003">
    <property type="protein sequence ID" value="KAL0958676.1"/>
    <property type="molecule type" value="Genomic_DNA"/>
</dbReference>
<feature type="domain" description="Peptidase M43 pregnancy-associated plasma-A" evidence="11">
    <location>
        <begin position="169"/>
        <end position="276"/>
    </location>
</feature>
<accession>A0ABR3JU79</accession>
<keyword evidence="3" id="KW-0479">Metal-binding</keyword>
<feature type="compositionally biased region" description="Low complexity" evidence="9">
    <location>
        <begin position="298"/>
        <end position="309"/>
    </location>
</feature>
<dbReference type="Pfam" id="PF05572">
    <property type="entry name" value="Peptidase_M43"/>
    <property type="match status" value="1"/>
</dbReference>
<gene>
    <name evidence="12" type="ORF">HGRIS_014008</name>
</gene>
<dbReference type="PANTHER" id="PTHR47466">
    <property type="match status" value="1"/>
</dbReference>
<dbReference type="InterPro" id="IPR024079">
    <property type="entry name" value="MetalloPept_cat_dom_sf"/>
</dbReference>
<dbReference type="SUPFAM" id="SSF55486">
    <property type="entry name" value="Metalloproteases ('zincins'), catalytic domain"/>
    <property type="match status" value="1"/>
</dbReference>